<dbReference type="Gene3D" id="3.20.80.10">
    <property type="entry name" value="Regulatory factor, effector binding domain"/>
    <property type="match status" value="1"/>
</dbReference>
<reference evidence="3 4" key="1">
    <citation type="journal article" date="2018" name="Cell">
        <title>The Chara Genome: Secondary Complexity and Implications for Plant Terrestrialization.</title>
        <authorList>
            <person name="Nishiyama T."/>
            <person name="Sakayama H."/>
            <person name="Vries J.D."/>
            <person name="Buschmann H."/>
            <person name="Saint-Marcoux D."/>
            <person name="Ullrich K.K."/>
            <person name="Haas F.B."/>
            <person name="Vanderstraeten L."/>
            <person name="Becker D."/>
            <person name="Lang D."/>
            <person name="Vosolsobe S."/>
            <person name="Rombauts S."/>
            <person name="Wilhelmsson P.K.I."/>
            <person name="Janitza P."/>
            <person name="Kern R."/>
            <person name="Heyl A."/>
            <person name="Rumpler F."/>
            <person name="Villalobos L.I.A.C."/>
            <person name="Clay J.M."/>
            <person name="Skokan R."/>
            <person name="Toyoda A."/>
            <person name="Suzuki Y."/>
            <person name="Kagoshima H."/>
            <person name="Schijlen E."/>
            <person name="Tajeshwar N."/>
            <person name="Catarino B."/>
            <person name="Hetherington A.J."/>
            <person name="Saltykova A."/>
            <person name="Bonnot C."/>
            <person name="Breuninger H."/>
            <person name="Symeonidi A."/>
            <person name="Radhakrishnan G.V."/>
            <person name="Van Nieuwerburgh F."/>
            <person name="Deforce D."/>
            <person name="Chang C."/>
            <person name="Karol K.G."/>
            <person name="Hedrich R."/>
            <person name="Ulvskov P."/>
            <person name="Glockner G."/>
            <person name="Delwiche C.F."/>
            <person name="Petrasek J."/>
            <person name="Van de Peer Y."/>
            <person name="Friml J."/>
            <person name="Beilby M."/>
            <person name="Dolan L."/>
            <person name="Kohara Y."/>
            <person name="Sugano S."/>
            <person name="Fujiyama A."/>
            <person name="Delaux P.-M."/>
            <person name="Quint M."/>
            <person name="TheiBen G."/>
            <person name="Hagemann M."/>
            <person name="Harholt J."/>
            <person name="Dunand C."/>
            <person name="Zachgo S."/>
            <person name="Langdale J."/>
            <person name="Maumus F."/>
            <person name="Straeten D.V.D."/>
            <person name="Gould S.B."/>
            <person name="Rensing S.A."/>
        </authorList>
    </citation>
    <scope>NUCLEOTIDE SEQUENCE [LARGE SCALE GENOMIC DNA]</scope>
    <source>
        <strain evidence="3 4">S276</strain>
    </source>
</reference>
<dbReference type="EMBL" id="BFEA01001411">
    <property type="protein sequence ID" value="GBG93310.1"/>
    <property type="molecule type" value="Genomic_DNA"/>
</dbReference>
<sequence length="227" mass="25187">MRWLVALTGVAIAVLLMPSTAAARRGLESVDGHLLATAVPMFFEKADAGELQERQCGPTVEGRETPRCRLQPPLNKLYENRTYLDARWVTVKLQGGFNDAAYQGVIEGISYFNGKNVDGTTISLASPIRINGTLPGELPGIAHTTLFVPSSFTGRLPKPQDSNIFSETCKYEQFYVLKLDSDLPTVDMFRLGKFTLTYLLNLDDVKYREDTFQLVSYGPPFSAQPLE</sequence>
<keyword evidence="4" id="KW-1185">Reference proteome</keyword>
<feature type="chain" id="PRO_5017438746" evidence="2">
    <location>
        <begin position="23"/>
        <end position="227"/>
    </location>
</feature>
<accession>A0A388MFI0</accession>
<evidence type="ECO:0000313" key="4">
    <source>
        <dbReference type="Proteomes" id="UP000265515"/>
    </source>
</evidence>
<feature type="non-terminal residue" evidence="3">
    <location>
        <position position="227"/>
    </location>
</feature>
<evidence type="ECO:0000256" key="1">
    <source>
        <dbReference type="ARBA" id="ARBA00009817"/>
    </source>
</evidence>
<dbReference type="AlphaFoldDB" id="A0A388MFI0"/>
<comment type="caution">
    <text evidence="3">The sequence shown here is derived from an EMBL/GenBank/DDBJ whole genome shotgun (WGS) entry which is preliminary data.</text>
</comment>
<dbReference type="InterPro" id="IPR006917">
    <property type="entry name" value="SOUL_heme-bd"/>
</dbReference>
<dbReference type="Gramene" id="GBG93310">
    <property type="protein sequence ID" value="GBG93310"/>
    <property type="gene ID" value="CBR_g64075"/>
</dbReference>
<dbReference type="SUPFAM" id="SSF55136">
    <property type="entry name" value="Probable bacterial effector-binding domain"/>
    <property type="match status" value="1"/>
</dbReference>
<comment type="similarity">
    <text evidence="1">Belongs to the HEBP family.</text>
</comment>
<evidence type="ECO:0000256" key="2">
    <source>
        <dbReference type="SAM" id="SignalP"/>
    </source>
</evidence>
<evidence type="ECO:0000313" key="3">
    <source>
        <dbReference type="EMBL" id="GBG93310.1"/>
    </source>
</evidence>
<feature type="signal peptide" evidence="2">
    <location>
        <begin position="1"/>
        <end position="22"/>
    </location>
</feature>
<name>A0A388MFI0_CHABU</name>
<dbReference type="Proteomes" id="UP000265515">
    <property type="component" value="Unassembled WGS sequence"/>
</dbReference>
<gene>
    <name evidence="3" type="ORF">CBR_g64075</name>
</gene>
<organism evidence="3 4">
    <name type="scientific">Chara braunii</name>
    <name type="common">Braun's stonewort</name>
    <dbReference type="NCBI Taxonomy" id="69332"/>
    <lineage>
        <taxon>Eukaryota</taxon>
        <taxon>Viridiplantae</taxon>
        <taxon>Streptophyta</taxon>
        <taxon>Charophyceae</taxon>
        <taxon>Charales</taxon>
        <taxon>Characeae</taxon>
        <taxon>Chara</taxon>
    </lineage>
</organism>
<dbReference type="InterPro" id="IPR011256">
    <property type="entry name" value="Reg_factor_effector_dom_sf"/>
</dbReference>
<keyword evidence="2" id="KW-0732">Signal</keyword>
<protein>
    <submittedName>
        <fullName evidence="3">Uncharacterized protein</fullName>
    </submittedName>
</protein>
<proteinExistence type="inferred from homology"/>
<dbReference type="Pfam" id="PF04832">
    <property type="entry name" value="SOUL"/>
    <property type="match status" value="1"/>
</dbReference>